<dbReference type="Proteomes" id="UP000317951">
    <property type="component" value="Unassembled WGS sequence"/>
</dbReference>
<sequence>MASVMARCSFYLTPVPVGAGLLAKNLRTPRLSRMLALSLTFFASKLAPTAGCRSWESVESSLNSNVTSHCNTAGVANSRTVCGRMGLCTMCPVFR</sequence>
<comment type="caution">
    <text evidence="1">The sequence shown here is derived from an EMBL/GenBank/DDBJ whole genome shotgun (WGS) entry which is preliminary data.</text>
</comment>
<protein>
    <submittedName>
        <fullName evidence="1">Uncharacterized protein</fullName>
    </submittedName>
</protein>
<gene>
    <name evidence="1" type="ORF">FIV36_10335</name>
</gene>
<name>A0A5C5QHN6_9PSED</name>
<evidence type="ECO:0000313" key="1">
    <source>
        <dbReference type="EMBL" id="TWS04873.1"/>
    </source>
</evidence>
<dbReference type="AlphaFoldDB" id="A0A5C5QHN6"/>
<organism evidence="1 2">
    <name type="scientific">Pseudomonas extremaustralis</name>
    <dbReference type="NCBI Taxonomy" id="359110"/>
    <lineage>
        <taxon>Bacteria</taxon>
        <taxon>Pseudomonadati</taxon>
        <taxon>Pseudomonadota</taxon>
        <taxon>Gammaproteobacteria</taxon>
        <taxon>Pseudomonadales</taxon>
        <taxon>Pseudomonadaceae</taxon>
        <taxon>Pseudomonas</taxon>
    </lineage>
</organism>
<evidence type="ECO:0000313" key="2">
    <source>
        <dbReference type="Proteomes" id="UP000317951"/>
    </source>
</evidence>
<reference evidence="1 2" key="1">
    <citation type="submission" date="2019-06" db="EMBL/GenBank/DDBJ databases">
        <title>Pseudomonas bimorpha sp. nov. isolated from bovine raw milk and skim milk concentrate.</title>
        <authorList>
            <person name="Hofmann K."/>
            <person name="Huptas C."/>
            <person name="Doll E."/>
            <person name="Scherer S."/>
            <person name="Wenning M."/>
        </authorList>
    </citation>
    <scope>NUCLEOTIDE SEQUENCE [LARGE SCALE GENOMIC DNA]</scope>
    <source>
        <strain evidence="1 2">DSM 17835</strain>
    </source>
</reference>
<dbReference type="EMBL" id="VFET01000007">
    <property type="protein sequence ID" value="TWS04873.1"/>
    <property type="molecule type" value="Genomic_DNA"/>
</dbReference>
<dbReference type="OrthoDB" id="7030773at2"/>
<proteinExistence type="predicted"/>
<accession>A0A5C5QHN6</accession>